<gene>
    <name evidence="3" type="ORF">CLUMA_CG000191</name>
</gene>
<evidence type="ECO:0000313" key="3">
    <source>
        <dbReference type="EMBL" id="CRK86554.1"/>
    </source>
</evidence>
<dbReference type="PANTHER" id="PTHR28635:SF1">
    <property type="entry name" value="TRANSMEMBRANE INNER EAR EXPRESSED PROTEIN"/>
    <property type="match status" value="1"/>
</dbReference>
<accession>A0A1J1HG77</accession>
<feature type="transmembrane region" description="Helical" evidence="2">
    <location>
        <begin position="26"/>
        <end position="48"/>
    </location>
</feature>
<keyword evidence="2" id="KW-0472">Membrane</keyword>
<dbReference type="PANTHER" id="PTHR28635">
    <property type="entry name" value="TRANSMEMBRANE INNER EAR EXPRESSED PROTEIN"/>
    <property type="match status" value="1"/>
</dbReference>
<dbReference type="EMBL" id="CVRI01000001">
    <property type="protein sequence ID" value="CRK86554.1"/>
    <property type="molecule type" value="Genomic_DNA"/>
</dbReference>
<evidence type="ECO:0000313" key="4">
    <source>
        <dbReference type="Proteomes" id="UP000183832"/>
    </source>
</evidence>
<organism evidence="3 4">
    <name type="scientific">Clunio marinus</name>
    <dbReference type="NCBI Taxonomy" id="568069"/>
    <lineage>
        <taxon>Eukaryota</taxon>
        <taxon>Metazoa</taxon>
        <taxon>Ecdysozoa</taxon>
        <taxon>Arthropoda</taxon>
        <taxon>Hexapoda</taxon>
        <taxon>Insecta</taxon>
        <taxon>Pterygota</taxon>
        <taxon>Neoptera</taxon>
        <taxon>Endopterygota</taxon>
        <taxon>Diptera</taxon>
        <taxon>Nematocera</taxon>
        <taxon>Chironomoidea</taxon>
        <taxon>Chironomidae</taxon>
        <taxon>Clunio</taxon>
    </lineage>
</organism>
<keyword evidence="2" id="KW-0812">Transmembrane</keyword>
<dbReference type="InterPro" id="IPR032006">
    <property type="entry name" value="TMIE"/>
</dbReference>
<dbReference type="OrthoDB" id="6154284at2759"/>
<reference evidence="3 4" key="1">
    <citation type="submission" date="2015-04" db="EMBL/GenBank/DDBJ databases">
        <authorList>
            <person name="Syromyatnikov M.Y."/>
            <person name="Popov V.N."/>
        </authorList>
    </citation>
    <scope>NUCLEOTIDE SEQUENCE [LARGE SCALE GENOMIC DNA]</scope>
</reference>
<protein>
    <submittedName>
        <fullName evidence="3">CLUMA_CG000191, isoform A</fullName>
    </submittedName>
</protein>
<sequence>MDEDTGILSHQNTAWLEKEVLNGLRLWHVIGIAIFSILSVIVLLCCCFRFRIPRTKQEIEADYQRRKIVKKFRKRIQKFENCEMDAEMDLKKAALEKIRADFANEKHKSSDNSSESNDESHYDGNRTGTKKKRLISVPKRDQLIQTIYTGYDNNSEAPLSLETDGA</sequence>
<keyword evidence="4" id="KW-1185">Reference proteome</keyword>
<evidence type="ECO:0000256" key="1">
    <source>
        <dbReference type="SAM" id="MobiDB-lite"/>
    </source>
</evidence>
<keyword evidence="2" id="KW-1133">Transmembrane helix</keyword>
<name>A0A1J1HG77_9DIPT</name>
<dbReference type="AlphaFoldDB" id="A0A1J1HG77"/>
<proteinExistence type="predicted"/>
<dbReference type="Pfam" id="PF16038">
    <property type="entry name" value="TMIE"/>
    <property type="match status" value="1"/>
</dbReference>
<feature type="region of interest" description="Disordered" evidence="1">
    <location>
        <begin position="104"/>
        <end position="137"/>
    </location>
</feature>
<evidence type="ECO:0000256" key="2">
    <source>
        <dbReference type="SAM" id="Phobius"/>
    </source>
</evidence>
<dbReference type="Proteomes" id="UP000183832">
    <property type="component" value="Unassembled WGS sequence"/>
</dbReference>